<feature type="domain" description="SAC3/GANP/THP3 conserved" evidence="1">
    <location>
        <begin position="18"/>
        <end position="318"/>
    </location>
</feature>
<evidence type="ECO:0000313" key="3">
    <source>
        <dbReference type="Proteomes" id="UP001153712"/>
    </source>
</evidence>
<organism evidence="2 3">
    <name type="scientific">Phyllotreta striolata</name>
    <name type="common">Striped flea beetle</name>
    <name type="synonym">Crioceris striolata</name>
    <dbReference type="NCBI Taxonomy" id="444603"/>
    <lineage>
        <taxon>Eukaryota</taxon>
        <taxon>Metazoa</taxon>
        <taxon>Ecdysozoa</taxon>
        <taxon>Arthropoda</taxon>
        <taxon>Hexapoda</taxon>
        <taxon>Insecta</taxon>
        <taxon>Pterygota</taxon>
        <taxon>Neoptera</taxon>
        <taxon>Endopterygota</taxon>
        <taxon>Coleoptera</taxon>
        <taxon>Polyphaga</taxon>
        <taxon>Cucujiformia</taxon>
        <taxon>Chrysomeloidea</taxon>
        <taxon>Chrysomelidae</taxon>
        <taxon>Galerucinae</taxon>
        <taxon>Alticini</taxon>
        <taxon>Phyllotreta</taxon>
    </lineage>
</organism>
<reference evidence="2" key="1">
    <citation type="submission" date="2022-01" db="EMBL/GenBank/DDBJ databases">
        <authorList>
            <person name="King R."/>
        </authorList>
    </citation>
    <scope>NUCLEOTIDE SEQUENCE</scope>
</reference>
<dbReference type="InterPro" id="IPR045107">
    <property type="entry name" value="SAC3/GANP/THP3"/>
</dbReference>
<dbReference type="GO" id="GO:0005813">
    <property type="term" value="C:centrosome"/>
    <property type="evidence" value="ECO:0007669"/>
    <property type="project" value="TreeGrafter"/>
</dbReference>
<dbReference type="PANTHER" id="PTHR12436:SF38">
    <property type="entry name" value="SAC3 DOMAIN-CONTAINING PROTEIN 1"/>
    <property type="match status" value="1"/>
</dbReference>
<protein>
    <recommendedName>
        <fullName evidence="1">SAC3/GANP/THP3 conserved domain-containing protein</fullName>
    </recommendedName>
</protein>
<dbReference type="OrthoDB" id="264795at2759"/>
<dbReference type="Proteomes" id="UP001153712">
    <property type="component" value="Chromosome 2"/>
</dbReference>
<dbReference type="PANTHER" id="PTHR12436">
    <property type="entry name" value="80 KDA MCM3-ASSOCIATED PROTEIN"/>
    <property type="match status" value="1"/>
</dbReference>
<dbReference type="EMBL" id="OU900095">
    <property type="protein sequence ID" value="CAG9859318.1"/>
    <property type="molecule type" value="Genomic_DNA"/>
</dbReference>
<gene>
    <name evidence="2" type="ORF">PHYEVI_LOCUS5692</name>
</gene>
<dbReference type="GO" id="GO:0005634">
    <property type="term" value="C:nucleus"/>
    <property type="evidence" value="ECO:0007669"/>
    <property type="project" value="TreeGrafter"/>
</dbReference>
<dbReference type="GO" id="GO:0051225">
    <property type="term" value="P:spindle assembly"/>
    <property type="evidence" value="ECO:0007669"/>
    <property type="project" value="TreeGrafter"/>
</dbReference>
<proteinExistence type="predicted"/>
<keyword evidence="3" id="KW-1185">Reference proteome</keyword>
<evidence type="ECO:0000313" key="2">
    <source>
        <dbReference type="EMBL" id="CAG9859318.1"/>
    </source>
</evidence>
<evidence type="ECO:0000259" key="1">
    <source>
        <dbReference type="Pfam" id="PF03399"/>
    </source>
</evidence>
<dbReference type="InterPro" id="IPR005062">
    <property type="entry name" value="SAC3/GANP/THP3_conserved"/>
</dbReference>
<dbReference type="AlphaFoldDB" id="A0A9N9TIM5"/>
<dbReference type="Pfam" id="PF03399">
    <property type="entry name" value="SAC3_GANP"/>
    <property type="match status" value="1"/>
</dbReference>
<name>A0A9N9TIM5_PHYSR</name>
<dbReference type="GO" id="GO:0005819">
    <property type="term" value="C:spindle"/>
    <property type="evidence" value="ECO:0007669"/>
    <property type="project" value="TreeGrafter"/>
</dbReference>
<accession>A0A9N9TIM5</accession>
<dbReference type="GO" id="GO:0051298">
    <property type="term" value="P:centrosome duplication"/>
    <property type="evidence" value="ECO:0007669"/>
    <property type="project" value="TreeGrafter"/>
</dbReference>
<dbReference type="Gene3D" id="1.25.40.990">
    <property type="match status" value="1"/>
</dbReference>
<sequence length="362" mass="42095">MDQKDISSDDIVGKCPHMCPIEEAKLRESQRLLHVFETLPGPQKFTRPKVDIKRAVKCFSRSAAGKDLTDPDKLRPPSVLLETLNYLFNDILNKDASWIVKYDFIADRLRSVRQDMIIQNTSRAHQIVILQPIIRFYAVAAYMFCEEDINQFDPYINNKQLQECLKRLLCMYDYYDTLQKITKNDVCLSNDFLEEHRPYFETLYLIFNLGDVDAINRILNISKNWRTSLVVTSVKMSLCYISGNYFKVCKLLKTLPLSLQIMAYLHMPELRRSCFKTMSVAYSSKNLLFSKAILTDLLLYNSEKELEIDCKHYGLKFNENGVNFLKTDFKANVTKVKPRKNDELDKKLKDVNISSLILNGSN</sequence>